<dbReference type="EMBL" id="ADEV01000003">
    <property type="protein sequence ID" value="EIK86669.1"/>
    <property type="molecule type" value="Genomic_DNA"/>
</dbReference>
<evidence type="ECO:0000313" key="2">
    <source>
        <dbReference type="Proteomes" id="UP000033074"/>
    </source>
</evidence>
<sequence>MESLDFRESIGSGESLDFGVLALEAFKASSEPLLLFMRAHL</sequence>
<dbReference type="AlphaFoldDB" id="I4MBS9"/>
<accession>I4MBS9</accession>
<reference evidence="1 2" key="1">
    <citation type="journal article" date="2012" name="J. Bacteriol.">
        <title>Comparative Genomic Analyses of 17 Clinical Isolates of Gardnerella vaginalis Provide Evidence of Multiple Genetically Isolated Clades Consistent with Subspeciation into Genovars.</title>
        <authorList>
            <person name="Ahmed A."/>
            <person name="Earl J."/>
            <person name="Retchless A."/>
            <person name="Hillier S."/>
            <person name="Rabe L."/>
            <person name="Cherpes T."/>
            <person name="Powell E."/>
            <person name="Janto B."/>
            <person name="Eutsey R."/>
            <person name="Hiller N.L."/>
            <person name="Boissy R."/>
            <person name="Dahlgreen M."/>
            <person name="Hall B."/>
            <person name="Costerton J."/>
            <person name="Post J.C."/>
            <person name="Hu F."/>
            <person name="Ehrlich G."/>
        </authorList>
    </citation>
    <scope>NUCLEOTIDE SEQUENCE [LARGE SCALE GENOMIC DNA]</scope>
    <source>
        <strain evidence="1 2">00703Dmash</strain>
    </source>
</reference>
<gene>
    <name evidence="1" type="ORF">CGSMWGv00703Dmash_00074</name>
</gene>
<evidence type="ECO:0000313" key="1">
    <source>
        <dbReference type="EMBL" id="EIK86669.1"/>
    </source>
</evidence>
<proteinExistence type="predicted"/>
<organism evidence="1 2">
    <name type="scientific">Gardnerella greenwoodii 00703Dmash</name>
    <dbReference type="NCBI Taxonomy" id="698960"/>
    <lineage>
        <taxon>Bacteria</taxon>
        <taxon>Bacillati</taxon>
        <taxon>Actinomycetota</taxon>
        <taxon>Actinomycetes</taxon>
        <taxon>Bifidobacteriales</taxon>
        <taxon>Bifidobacteriaceae</taxon>
        <taxon>Gardnerella</taxon>
        <taxon>Gardnerella greenwoodii</taxon>
    </lineage>
</organism>
<comment type="caution">
    <text evidence="1">The sequence shown here is derived from an EMBL/GenBank/DDBJ whole genome shotgun (WGS) entry which is preliminary data.</text>
</comment>
<protein>
    <submittedName>
        <fullName evidence="1">Uncharacterized protein</fullName>
    </submittedName>
</protein>
<dbReference type="Proteomes" id="UP000033074">
    <property type="component" value="Unassembled WGS sequence"/>
</dbReference>
<name>I4MBS9_9BIFI</name>